<dbReference type="EMBL" id="VDUX01000001">
    <property type="protein sequence ID" value="TXL63118.1"/>
    <property type="molecule type" value="Genomic_DNA"/>
</dbReference>
<feature type="transmembrane region" description="Helical" evidence="5">
    <location>
        <begin position="135"/>
        <end position="152"/>
    </location>
</feature>
<dbReference type="PANTHER" id="PTHR31310">
    <property type="match status" value="1"/>
</dbReference>
<accession>A0A5C8NPF7</accession>
<dbReference type="InterPro" id="IPR026841">
    <property type="entry name" value="Aur1/Ipt1"/>
</dbReference>
<proteinExistence type="predicted"/>
<feature type="transmembrane region" description="Helical" evidence="5">
    <location>
        <begin position="32"/>
        <end position="53"/>
    </location>
</feature>
<feature type="transmembrane region" description="Helical" evidence="5">
    <location>
        <begin position="185"/>
        <end position="206"/>
    </location>
</feature>
<evidence type="ECO:0000313" key="7">
    <source>
        <dbReference type="EMBL" id="TXL63118.1"/>
    </source>
</evidence>
<dbReference type="RefSeq" id="WP_147683435.1">
    <property type="nucleotide sequence ID" value="NZ_VDUX01000001.1"/>
</dbReference>
<dbReference type="Proteomes" id="UP000321571">
    <property type="component" value="Unassembled WGS sequence"/>
</dbReference>
<dbReference type="InterPro" id="IPR052185">
    <property type="entry name" value="IPC_Synthase-Related"/>
</dbReference>
<evidence type="ECO:0000259" key="6">
    <source>
        <dbReference type="Pfam" id="PF14378"/>
    </source>
</evidence>
<evidence type="ECO:0000256" key="4">
    <source>
        <dbReference type="ARBA" id="ARBA00023136"/>
    </source>
</evidence>
<comment type="subcellular location">
    <subcellularLocation>
        <location evidence="1">Membrane</location>
        <topology evidence="1">Multi-pass membrane protein</topology>
    </subcellularLocation>
</comment>
<evidence type="ECO:0000313" key="8">
    <source>
        <dbReference type="Proteomes" id="UP000321571"/>
    </source>
</evidence>
<keyword evidence="4 5" id="KW-0472">Membrane</keyword>
<dbReference type="AlphaFoldDB" id="A0A5C8NPF7"/>
<protein>
    <submittedName>
        <fullName evidence="7">Inositol phosphorylceramide synthase</fullName>
    </submittedName>
</protein>
<gene>
    <name evidence="7" type="ORF">FHP06_02505</name>
</gene>
<keyword evidence="8" id="KW-1185">Reference proteome</keyword>
<feature type="transmembrane region" description="Helical" evidence="5">
    <location>
        <begin position="6"/>
        <end position="23"/>
    </location>
</feature>
<dbReference type="Pfam" id="PF14378">
    <property type="entry name" value="PAP2_3"/>
    <property type="match status" value="1"/>
</dbReference>
<evidence type="ECO:0000256" key="1">
    <source>
        <dbReference type="ARBA" id="ARBA00004141"/>
    </source>
</evidence>
<name>A0A5C8NPF7_9ACTN</name>
<organism evidence="7 8">
    <name type="scientific">Aeromicrobium terrae</name>
    <dbReference type="NCBI Taxonomy" id="2498846"/>
    <lineage>
        <taxon>Bacteria</taxon>
        <taxon>Bacillati</taxon>
        <taxon>Actinomycetota</taxon>
        <taxon>Actinomycetes</taxon>
        <taxon>Propionibacteriales</taxon>
        <taxon>Nocardioidaceae</taxon>
        <taxon>Aeromicrobium</taxon>
    </lineage>
</organism>
<dbReference type="PANTHER" id="PTHR31310:SF7">
    <property type="entry name" value="PA-PHOSPHATASE RELATED-FAMILY PROTEIN DDB_G0268928"/>
    <property type="match status" value="1"/>
</dbReference>
<evidence type="ECO:0000256" key="3">
    <source>
        <dbReference type="ARBA" id="ARBA00022989"/>
    </source>
</evidence>
<feature type="transmembrane region" description="Helical" evidence="5">
    <location>
        <begin position="237"/>
        <end position="254"/>
    </location>
</feature>
<evidence type="ECO:0000256" key="5">
    <source>
        <dbReference type="SAM" id="Phobius"/>
    </source>
</evidence>
<feature type="transmembrane region" description="Helical" evidence="5">
    <location>
        <begin position="104"/>
        <end position="123"/>
    </location>
</feature>
<comment type="caution">
    <text evidence="7">The sequence shown here is derived from an EMBL/GenBank/DDBJ whole genome shotgun (WGS) entry which is preliminary data.</text>
</comment>
<keyword evidence="2 5" id="KW-0812">Transmembrane</keyword>
<evidence type="ECO:0000256" key="2">
    <source>
        <dbReference type="ARBA" id="ARBA00022692"/>
    </source>
</evidence>
<reference evidence="7 8" key="1">
    <citation type="submission" date="2019-06" db="EMBL/GenBank/DDBJ databases">
        <title>Aeromicrobium sp. nov., isolated from a maize field.</title>
        <authorList>
            <person name="Lin S.-Y."/>
            <person name="Tsai C.-F."/>
            <person name="Young C.-C."/>
        </authorList>
    </citation>
    <scope>NUCLEOTIDE SEQUENCE [LARGE SCALE GENOMIC DNA]</scope>
    <source>
        <strain evidence="7 8">CC-CFT486</strain>
    </source>
</reference>
<feature type="domain" description="Inositolphosphotransferase Aur1/Ipt1" evidence="6">
    <location>
        <begin position="72"/>
        <end position="250"/>
    </location>
</feature>
<keyword evidence="3 5" id="KW-1133">Transmembrane helix</keyword>
<dbReference type="GO" id="GO:0016020">
    <property type="term" value="C:membrane"/>
    <property type="evidence" value="ECO:0007669"/>
    <property type="project" value="UniProtKB-SubCell"/>
</dbReference>
<dbReference type="CDD" id="cd03386">
    <property type="entry name" value="PAP2_Aur1_like"/>
    <property type="match status" value="1"/>
</dbReference>
<dbReference type="OrthoDB" id="5241565at2"/>
<sequence length="273" mass="30917">MRWVTWDQAAVGAVVFLVAFLLLRRVRRPSRLVTFGVALTGELTLISTLYSIWRIAHRLPFTHESGAMDRARWLLDVQEWMHLPSEIGLQHFVIHHHLAWITNAYYATMHVPSLIVFMIWLFVRHRDHYPHWRNGLALLTLGCLIIRFIRVAPPRFIPELHFVDLSVANGFDVYGPVGTGVSDQFAAMPSIHVGWAAVVALGAVAASRSPWRWVVFMHLPITLFVVAATGHHWWLDGFVAIALLVAGLWLDGAVRRRVARRRQAAELTPAAVG</sequence>
<feature type="transmembrane region" description="Helical" evidence="5">
    <location>
        <begin position="213"/>
        <end position="231"/>
    </location>
</feature>